<proteinExistence type="predicted"/>
<sequence length="581" mass="63242">MALKPRPDRFSFHSRLAYWGLTALLILLVAACSERPAVTVDGSSTAWFSEEAASRGITFRHQTGFAGRHLLPEIVGSGAALVDVDGDGDLDAYFVQSGTLYDLEQGHEQPANRLYINQGDGRFEEAKGAHGANDRGYGMGVAVGDYDNDGDIDLFVTNVGPNALFRNDGRGHFENVSAQAGLDDPGWGTAAVFVDLDGDRDLDLFHANYINWSPVTELQCFISGVPTYCPPQNYQSSAVDRLFRNNGDGSFSDISLEVGLNRAFGNGFGVVTGDFDHDGNTDVFVANDMMVNQLWLNRGSFQFDEEAMLRGVAVDEYGVAKAGMGVASGDVDDDGDIDLLVVNLQGQTDSFFRNEGTYFADATSALGLASPSRRYTRWGVVLADFDNDGQLDLYEANGRVDPSTAYTSDLRAEPNVLFRGTSNGRFVEINPKGGTREPLIHSSRGTAVGDIDNDGGLDLLVVNRDGPAYLLMNRLSERGNWIRFKVLLREGRDAHGALVTAIVGSKKLTRRVQPEGSYLDSNDPRVHFGLSTQSRIRDIEVLWPSGKTEAFGDFEAGRTVYLREGEGTILRPIDALKQVTP</sequence>
<dbReference type="SUPFAM" id="SSF69318">
    <property type="entry name" value="Integrin alpha N-terminal domain"/>
    <property type="match status" value="1"/>
</dbReference>
<feature type="domain" description="ASPIC/UnbV" evidence="2">
    <location>
        <begin position="494"/>
        <end position="560"/>
    </location>
</feature>
<protein>
    <recommendedName>
        <fullName evidence="2">ASPIC/UnbV domain-containing protein</fullName>
    </recommendedName>
</protein>
<dbReference type="InterPro" id="IPR027039">
    <property type="entry name" value="Crtac1"/>
</dbReference>
<dbReference type="InterPro" id="IPR011519">
    <property type="entry name" value="UnbV_ASPIC"/>
</dbReference>
<dbReference type="AlphaFoldDB" id="A0A381V1A8"/>
<evidence type="ECO:0000256" key="1">
    <source>
        <dbReference type="ARBA" id="ARBA00022729"/>
    </source>
</evidence>
<accession>A0A381V1A8</accession>
<dbReference type="PANTHER" id="PTHR16026">
    <property type="entry name" value="CARTILAGE ACIDIC PROTEIN 1"/>
    <property type="match status" value="1"/>
</dbReference>
<dbReference type="EMBL" id="UINC01007587">
    <property type="protein sequence ID" value="SVA34162.1"/>
    <property type="molecule type" value="Genomic_DNA"/>
</dbReference>
<dbReference type="Pfam" id="PF07593">
    <property type="entry name" value="UnbV_ASPIC"/>
    <property type="match status" value="1"/>
</dbReference>
<keyword evidence="1" id="KW-0732">Signal</keyword>
<dbReference type="InterPro" id="IPR013517">
    <property type="entry name" value="FG-GAP"/>
</dbReference>
<dbReference type="PROSITE" id="PS51257">
    <property type="entry name" value="PROKAR_LIPOPROTEIN"/>
    <property type="match status" value="1"/>
</dbReference>
<gene>
    <name evidence="3" type="ORF">METZ01_LOCUS87016</name>
</gene>
<dbReference type="InterPro" id="IPR028994">
    <property type="entry name" value="Integrin_alpha_N"/>
</dbReference>
<evidence type="ECO:0000313" key="3">
    <source>
        <dbReference type="EMBL" id="SVA34162.1"/>
    </source>
</evidence>
<name>A0A381V1A8_9ZZZZ</name>
<evidence type="ECO:0000259" key="2">
    <source>
        <dbReference type="Pfam" id="PF07593"/>
    </source>
</evidence>
<dbReference type="PANTHER" id="PTHR16026:SF0">
    <property type="entry name" value="CARTILAGE ACIDIC PROTEIN 1"/>
    <property type="match status" value="1"/>
</dbReference>
<dbReference type="Gene3D" id="2.130.10.130">
    <property type="entry name" value="Integrin alpha, N-terminal"/>
    <property type="match status" value="2"/>
</dbReference>
<dbReference type="Pfam" id="PF13517">
    <property type="entry name" value="FG-GAP_3"/>
    <property type="match status" value="3"/>
</dbReference>
<reference evidence="3" key="1">
    <citation type="submission" date="2018-05" db="EMBL/GenBank/DDBJ databases">
        <authorList>
            <person name="Lanie J.A."/>
            <person name="Ng W.-L."/>
            <person name="Kazmierczak K.M."/>
            <person name="Andrzejewski T.M."/>
            <person name="Davidsen T.M."/>
            <person name="Wayne K.J."/>
            <person name="Tettelin H."/>
            <person name="Glass J.I."/>
            <person name="Rusch D."/>
            <person name="Podicherti R."/>
            <person name="Tsui H.-C.T."/>
            <person name="Winkler M.E."/>
        </authorList>
    </citation>
    <scope>NUCLEOTIDE SEQUENCE</scope>
</reference>
<organism evidence="3">
    <name type="scientific">marine metagenome</name>
    <dbReference type="NCBI Taxonomy" id="408172"/>
    <lineage>
        <taxon>unclassified sequences</taxon>
        <taxon>metagenomes</taxon>
        <taxon>ecological metagenomes</taxon>
    </lineage>
</organism>